<dbReference type="FunFam" id="2.70.70.10:FF:000006">
    <property type="entry name" value="M23 family peptidase"/>
    <property type="match status" value="1"/>
</dbReference>
<proteinExistence type="predicted"/>
<evidence type="ECO:0000313" key="3">
    <source>
        <dbReference type="EMBL" id="TCC94446.1"/>
    </source>
</evidence>
<feature type="transmembrane region" description="Helical" evidence="1">
    <location>
        <begin position="36"/>
        <end position="56"/>
    </location>
</feature>
<dbReference type="InterPro" id="IPR011055">
    <property type="entry name" value="Dup_hybrid_motif"/>
</dbReference>
<dbReference type="RefSeq" id="WP_131552305.1">
    <property type="nucleotide sequence ID" value="NZ_SJSK01000001.1"/>
</dbReference>
<protein>
    <submittedName>
        <fullName evidence="3">M23 family metallopeptidase</fullName>
    </submittedName>
</protein>
<accession>A0A4V2MJJ8</accession>
<dbReference type="InterPro" id="IPR016047">
    <property type="entry name" value="M23ase_b-sheet_dom"/>
</dbReference>
<sequence>MAREKAKTTVIFVNKNQSAGKPIQIPSTYVEHWKKYFLGLIALFVLLAVIIGYLNYSKNLLQSSKDKLVQDLIRHKKDLSEIDTIALKKRYRSIDQKLLSINKFLKARGIKPILKDNVGGEESNDLIGVEEIGSYYDSYLTKILYNVTYTPIGYPHIGEITSGFGIRENPFTGENTETHKGLDIKGATGNSVKSTANGRVLFAGRRGGYGNCVVIDHHNGFQTYYGHLSKILVQVGQDILVGQKIGKIGSTGRSTGPHLHYEIHKNGKPISPRAFLTLE</sequence>
<feature type="domain" description="M23ase beta-sheet core" evidence="2">
    <location>
        <begin position="178"/>
        <end position="272"/>
    </location>
</feature>
<dbReference type="EMBL" id="SJSK01000001">
    <property type="protein sequence ID" value="TCC94446.1"/>
    <property type="molecule type" value="Genomic_DNA"/>
</dbReference>
<dbReference type="PANTHER" id="PTHR21666">
    <property type="entry name" value="PEPTIDASE-RELATED"/>
    <property type="match status" value="1"/>
</dbReference>
<dbReference type="SUPFAM" id="SSF51261">
    <property type="entry name" value="Duplicated hybrid motif"/>
    <property type="match status" value="1"/>
</dbReference>
<evidence type="ECO:0000313" key="4">
    <source>
        <dbReference type="Proteomes" id="UP000292884"/>
    </source>
</evidence>
<reference evidence="3 4" key="1">
    <citation type="submission" date="2019-02" db="EMBL/GenBank/DDBJ databases">
        <title>Pedobacter sp. RP-1-13 sp. nov., isolated from Arctic soil.</title>
        <authorList>
            <person name="Dahal R.H."/>
        </authorList>
    </citation>
    <scope>NUCLEOTIDE SEQUENCE [LARGE SCALE GENOMIC DNA]</scope>
    <source>
        <strain evidence="3 4">RP-1-13</strain>
    </source>
</reference>
<name>A0A4V2MJJ8_9SPHI</name>
<dbReference type="GO" id="GO:0004222">
    <property type="term" value="F:metalloendopeptidase activity"/>
    <property type="evidence" value="ECO:0007669"/>
    <property type="project" value="TreeGrafter"/>
</dbReference>
<keyword evidence="1" id="KW-0472">Membrane</keyword>
<dbReference type="Proteomes" id="UP000292884">
    <property type="component" value="Unassembled WGS sequence"/>
</dbReference>
<dbReference type="InterPro" id="IPR050570">
    <property type="entry name" value="Cell_wall_metabolism_enzyme"/>
</dbReference>
<organism evidence="3 4">
    <name type="scientific">Pedobacter frigiditerrae</name>
    <dbReference type="NCBI Taxonomy" id="2530452"/>
    <lineage>
        <taxon>Bacteria</taxon>
        <taxon>Pseudomonadati</taxon>
        <taxon>Bacteroidota</taxon>
        <taxon>Sphingobacteriia</taxon>
        <taxon>Sphingobacteriales</taxon>
        <taxon>Sphingobacteriaceae</taxon>
        <taxon>Pedobacter</taxon>
    </lineage>
</organism>
<dbReference type="Gene3D" id="2.70.70.10">
    <property type="entry name" value="Glucose Permease (Domain IIA)"/>
    <property type="match status" value="1"/>
</dbReference>
<evidence type="ECO:0000256" key="1">
    <source>
        <dbReference type="SAM" id="Phobius"/>
    </source>
</evidence>
<keyword evidence="4" id="KW-1185">Reference proteome</keyword>
<gene>
    <name evidence="3" type="ORF">EZ428_06650</name>
</gene>
<dbReference type="Pfam" id="PF01551">
    <property type="entry name" value="Peptidase_M23"/>
    <property type="match status" value="1"/>
</dbReference>
<dbReference type="PANTHER" id="PTHR21666:SF270">
    <property type="entry name" value="MUREIN HYDROLASE ACTIVATOR ENVC"/>
    <property type="match status" value="1"/>
</dbReference>
<comment type="caution">
    <text evidence="3">The sequence shown here is derived from an EMBL/GenBank/DDBJ whole genome shotgun (WGS) entry which is preliminary data.</text>
</comment>
<keyword evidence="1" id="KW-0812">Transmembrane</keyword>
<dbReference type="CDD" id="cd12797">
    <property type="entry name" value="M23_peptidase"/>
    <property type="match status" value="1"/>
</dbReference>
<evidence type="ECO:0000259" key="2">
    <source>
        <dbReference type="Pfam" id="PF01551"/>
    </source>
</evidence>
<keyword evidence="1" id="KW-1133">Transmembrane helix</keyword>
<dbReference type="OrthoDB" id="9810477at2"/>
<dbReference type="AlphaFoldDB" id="A0A4V2MJJ8"/>